<protein>
    <submittedName>
        <fullName evidence="2">Uncharacterized protein</fullName>
    </submittedName>
</protein>
<feature type="region of interest" description="Disordered" evidence="1">
    <location>
        <begin position="165"/>
        <end position="200"/>
    </location>
</feature>
<gene>
    <name evidence="2" type="ORF">BaRGS_00005175</name>
</gene>
<dbReference type="Proteomes" id="UP001519460">
    <property type="component" value="Unassembled WGS sequence"/>
</dbReference>
<dbReference type="EMBL" id="JACVVK020000019">
    <property type="protein sequence ID" value="KAK7503636.1"/>
    <property type="molecule type" value="Genomic_DNA"/>
</dbReference>
<reference evidence="2 3" key="1">
    <citation type="journal article" date="2023" name="Sci. Data">
        <title>Genome assembly of the Korean intertidal mud-creeper Batillaria attramentaria.</title>
        <authorList>
            <person name="Patra A.K."/>
            <person name="Ho P.T."/>
            <person name="Jun S."/>
            <person name="Lee S.J."/>
            <person name="Kim Y."/>
            <person name="Won Y.J."/>
        </authorList>
    </citation>
    <scope>NUCLEOTIDE SEQUENCE [LARGE SCALE GENOMIC DNA]</scope>
    <source>
        <strain evidence="2">Wonlab-2016</strain>
    </source>
</reference>
<feature type="compositionally biased region" description="Low complexity" evidence="1">
    <location>
        <begin position="183"/>
        <end position="193"/>
    </location>
</feature>
<comment type="caution">
    <text evidence="2">The sequence shown here is derived from an EMBL/GenBank/DDBJ whole genome shotgun (WGS) entry which is preliminary data.</text>
</comment>
<name>A0ABD0LVW7_9CAEN</name>
<feature type="compositionally biased region" description="Polar residues" evidence="1">
    <location>
        <begin position="50"/>
        <end position="64"/>
    </location>
</feature>
<evidence type="ECO:0000313" key="2">
    <source>
        <dbReference type="EMBL" id="KAK7503636.1"/>
    </source>
</evidence>
<sequence>SPGEGERLKGPGCFRAAWQSAVRDVGCLDWWPHQRAATRVPDGTTVPDRSLNSSRQHQSGSLISSIRVRQQDAGEVLRYSPNGAFKVDLILPVTDGAGREGVVPNLLHLPQGPSPSILVTTLLKPPQYTQRLSITPVPTSVIALAPITGRRNAPREMLMVPTSARPHNKTRNWHGFSSEAQLRRSAGRGSRSSPETEAPP</sequence>
<feature type="non-terminal residue" evidence="2">
    <location>
        <position position="1"/>
    </location>
</feature>
<evidence type="ECO:0000313" key="3">
    <source>
        <dbReference type="Proteomes" id="UP001519460"/>
    </source>
</evidence>
<keyword evidence="3" id="KW-1185">Reference proteome</keyword>
<evidence type="ECO:0000256" key="1">
    <source>
        <dbReference type="SAM" id="MobiDB-lite"/>
    </source>
</evidence>
<dbReference type="AlphaFoldDB" id="A0ABD0LVW7"/>
<feature type="region of interest" description="Disordered" evidence="1">
    <location>
        <begin position="39"/>
        <end position="64"/>
    </location>
</feature>
<organism evidence="2 3">
    <name type="scientific">Batillaria attramentaria</name>
    <dbReference type="NCBI Taxonomy" id="370345"/>
    <lineage>
        <taxon>Eukaryota</taxon>
        <taxon>Metazoa</taxon>
        <taxon>Spiralia</taxon>
        <taxon>Lophotrochozoa</taxon>
        <taxon>Mollusca</taxon>
        <taxon>Gastropoda</taxon>
        <taxon>Caenogastropoda</taxon>
        <taxon>Sorbeoconcha</taxon>
        <taxon>Cerithioidea</taxon>
        <taxon>Batillariidae</taxon>
        <taxon>Batillaria</taxon>
    </lineage>
</organism>
<accession>A0ABD0LVW7</accession>
<proteinExistence type="predicted"/>